<dbReference type="PANTHER" id="PTHR43537:SF5">
    <property type="entry name" value="UXU OPERON TRANSCRIPTIONAL REGULATOR"/>
    <property type="match status" value="1"/>
</dbReference>
<name>A0ABV1WSB4_9ACTN</name>
<dbReference type="EMBL" id="JBEPEK010000050">
    <property type="protein sequence ID" value="MER7179742.1"/>
    <property type="molecule type" value="Genomic_DNA"/>
</dbReference>
<keyword evidence="2" id="KW-0238">DNA-binding</keyword>
<dbReference type="PRINTS" id="PR00035">
    <property type="entry name" value="HTHGNTR"/>
</dbReference>
<feature type="domain" description="HTH gntR-type" evidence="4">
    <location>
        <begin position="11"/>
        <end position="79"/>
    </location>
</feature>
<evidence type="ECO:0000259" key="4">
    <source>
        <dbReference type="PROSITE" id="PS50949"/>
    </source>
</evidence>
<accession>A0ABV1WSB4</accession>
<dbReference type="Gene3D" id="1.10.10.10">
    <property type="entry name" value="Winged helix-like DNA-binding domain superfamily/Winged helix DNA-binding domain"/>
    <property type="match status" value="1"/>
</dbReference>
<comment type="caution">
    <text evidence="5">The sequence shown here is derived from an EMBL/GenBank/DDBJ whole genome shotgun (WGS) entry which is preliminary data.</text>
</comment>
<organism evidence="5 6">
    <name type="scientific">Streptomyces hyaluromycini</name>
    <dbReference type="NCBI Taxonomy" id="1377993"/>
    <lineage>
        <taxon>Bacteria</taxon>
        <taxon>Bacillati</taxon>
        <taxon>Actinomycetota</taxon>
        <taxon>Actinomycetes</taxon>
        <taxon>Kitasatosporales</taxon>
        <taxon>Streptomycetaceae</taxon>
        <taxon>Streptomyces</taxon>
    </lineage>
</organism>
<dbReference type="Proteomes" id="UP001474181">
    <property type="component" value="Unassembled WGS sequence"/>
</dbReference>
<keyword evidence="6" id="KW-1185">Reference proteome</keyword>
<evidence type="ECO:0000256" key="2">
    <source>
        <dbReference type="ARBA" id="ARBA00023125"/>
    </source>
</evidence>
<dbReference type="InterPro" id="IPR036390">
    <property type="entry name" value="WH_DNA-bd_sf"/>
</dbReference>
<dbReference type="SMART" id="SM00345">
    <property type="entry name" value="HTH_GNTR"/>
    <property type="match status" value="1"/>
</dbReference>
<reference evidence="5 6" key="1">
    <citation type="submission" date="2024-06" db="EMBL/GenBank/DDBJ databases">
        <title>The Natural Products Discovery Center: Release of the First 8490 Sequenced Strains for Exploring Actinobacteria Biosynthetic Diversity.</title>
        <authorList>
            <person name="Kalkreuter E."/>
            <person name="Kautsar S.A."/>
            <person name="Yang D."/>
            <person name="Bader C.D."/>
            <person name="Teijaro C.N."/>
            <person name="Fluegel L."/>
            <person name="Davis C.M."/>
            <person name="Simpson J.R."/>
            <person name="Lauterbach L."/>
            <person name="Steele A.D."/>
            <person name="Gui C."/>
            <person name="Meng S."/>
            <person name="Li G."/>
            <person name="Viehrig K."/>
            <person name="Ye F."/>
            <person name="Su P."/>
            <person name="Kiefer A.F."/>
            <person name="Nichols A."/>
            <person name="Cepeda A.J."/>
            <person name="Yan W."/>
            <person name="Fan B."/>
            <person name="Jiang Y."/>
            <person name="Adhikari A."/>
            <person name="Zheng C.-J."/>
            <person name="Schuster L."/>
            <person name="Cowan T.M."/>
            <person name="Smanski M.J."/>
            <person name="Chevrette M.G."/>
            <person name="De Carvalho L.P.S."/>
            <person name="Shen B."/>
        </authorList>
    </citation>
    <scope>NUCLEOTIDE SEQUENCE [LARGE SCALE GENOMIC DNA]</scope>
    <source>
        <strain evidence="5 6">NPDC000234</strain>
    </source>
</reference>
<dbReference type="InterPro" id="IPR036388">
    <property type="entry name" value="WH-like_DNA-bd_sf"/>
</dbReference>
<dbReference type="PROSITE" id="PS50949">
    <property type="entry name" value="HTH_GNTR"/>
    <property type="match status" value="1"/>
</dbReference>
<evidence type="ECO:0000256" key="1">
    <source>
        <dbReference type="ARBA" id="ARBA00023015"/>
    </source>
</evidence>
<dbReference type="SUPFAM" id="SSF46785">
    <property type="entry name" value="Winged helix' DNA-binding domain"/>
    <property type="match status" value="1"/>
</dbReference>
<evidence type="ECO:0000313" key="5">
    <source>
        <dbReference type="EMBL" id="MER7179742.1"/>
    </source>
</evidence>
<evidence type="ECO:0000256" key="3">
    <source>
        <dbReference type="ARBA" id="ARBA00023163"/>
    </source>
</evidence>
<gene>
    <name evidence="5" type="ORF">ABT404_09700</name>
</gene>
<keyword evidence="1" id="KW-0805">Transcription regulation</keyword>
<evidence type="ECO:0000313" key="6">
    <source>
        <dbReference type="Proteomes" id="UP001474181"/>
    </source>
</evidence>
<dbReference type="CDD" id="cd07377">
    <property type="entry name" value="WHTH_GntR"/>
    <property type="match status" value="1"/>
</dbReference>
<dbReference type="InterPro" id="IPR000524">
    <property type="entry name" value="Tscrpt_reg_HTH_GntR"/>
</dbReference>
<sequence length="292" mass="31858">MVDPSDEAGGGRAFRLVLVELRRRLSGGRYPVGTLLPPQRALAEEFGVSRDTVQRVLSELRAEGWIESRQGQGSRVLVGQPVPSATPRPTGFRPPTTLGPVIGEAFERDEVALDVYTLTSESLYAHIRVQSERIHAGVITPQRIAVRLILPAETLSMPYPRAVGDPGDPRLPTRLRAITRAHTASLRTVLEQLRSERLVPCVEFEVRRAELTPAFELYAVNGDEVLHGPCLPVVRTVFLGDGDGEEAEAVDVLGLGATLTRHVGDADQDSPGSVFVTSMTAWFDAVWELLAE</sequence>
<keyword evidence="3" id="KW-0804">Transcription</keyword>
<dbReference type="Pfam" id="PF00392">
    <property type="entry name" value="GntR"/>
    <property type="match status" value="1"/>
</dbReference>
<proteinExistence type="predicted"/>
<protein>
    <submittedName>
        <fullName evidence="5">Winged helix-turn-helix domain-containing protein</fullName>
    </submittedName>
</protein>
<dbReference type="RefSeq" id="WP_350779194.1">
    <property type="nucleotide sequence ID" value="NZ_JBEPEK010000050.1"/>
</dbReference>
<dbReference type="PANTHER" id="PTHR43537">
    <property type="entry name" value="TRANSCRIPTIONAL REGULATOR, GNTR FAMILY"/>
    <property type="match status" value="1"/>
</dbReference>